<keyword evidence="5 7" id="KW-0472">Membrane</keyword>
<dbReference type="OrthoDB" id="10021397at2759"/>
<feature type="transmembrane region" description="Helical" evidence="7">
    <location>
        <begin position="68"/>
        <end position="88"/>
    </location>
</feature>
<comment type="similarity">
    <text evidence="2">Belongs to the major facilitator superfamily. TCR/Tet family.</text>
</comment>
<dbReference type="PANTHER" id="PTHR23501">
    <property type="entry name" value="MAJOR FACILITATOR SUPERFAMILY"/>
    <property type="match status" value="1"/>
</dbReference>
<proteinExistence type="inferred from homology"/>
<evidence type="ECO:0000256" key="4">
    <source>
        <dbReference type="ARBA" id="ARBA00022989"/>
    </source>
</evidence>
<dbReference type="PANTHER" id="PTHR23501:SF102">
    <property type="entry name" value="DRUG TRANSPORTER, PUTATIVE (AFU_ORTHOLOGUE AFUA_3G08530)-RELATED"/>
    <property type="match status" value="1"/>
</dbReference>
<evidence type="ECO:0000256" key="7">
    <source>
        <dbReference type="SAM" id="Phobius"/>
    </source>
</evidence>
<evidence type="ECO:0000313" key="9">
    <source>
        <dbReference type="EMBL" id="ERF70775.1"/>
    </source>
</evidence>
<feature type="transmembrane region" description="Helical" evidence="7">
    <location>
        <begin position="540"/>
        <end position="559"/>
    </location>
</feature>
<gene>
    <name evidence="9" type="ORF">EPUS_08333</name>
</gene>
<comment type="subcellular location">
    <subcellularLocation>
        <location evidence="1">Membrane</location>
        <topology evidence="1">Multi-pass membrane protein</topology>
    </subcellularLocation>
</comment>
<dbReference type="HOGENOM" id="CLU_000960_22_0_1"/>
<dbReference type="Pfam" id="PF07690">
    <property type="entry name" value="MFS_1"/>
    <property type="match status" value="1"/>
</dbReference>
<evidence type="ECO:0000256" key="5">
    <source>
        <dbReference type="ARBA" id="ARBA00023136"/>
    </source>
</evidence>
<feature type="transmembrane region" description="Helical" evidence="7">
    <location>
        <begin position="394"/>
        <end position="413"/>
    </location>
</feature>
<dbReference type="InterPro" id="IPR020846">
    <property type="entry name" value="MFS_dom"/>
</dbReference>
<protein>
    <recommendedName>
        <fullName evidence="8">Major facilitator superfamily (MFS) profile domain-containing protein</fullName>
    </recommendedName>
</protein>
<dbReference type="EMBL" id="KE721288">
    <property type="protein sequence ID" value="ERF70775.1"/>
    <property type="molecule type" value="Genomic_DNA"/>
</dbReference>
<dbReference type="RefSeq" id="XP_007803556.1">
    <property type="nucleotide sequence ID" value="XM_007805365.1"/>
</dbReference>
<dbReference type="Proteomes" id="UP000019373">
    <property type="component" value="Unassembled WGS sequence"/>
</dbReference>
<feature type="transmembrane region" description="Helical" evidence="7">
    <location>
        <begin position="228"/>
        <end position="247"/>
    </location>
</feature>
<feature type="transmembrane region" description="Helical" evidence="7">
    <location>
        <begin position="143"/>
        <end position="162"/>
    </location>
</feature>
<name>U1HKK8_ENDPU</name>
<evidence type="ECO:0000259" key="8">
    <source>
        <dbReference type="PROSITE" id="PS50850"/>
    </source>
</evidence>
<dbReference type="Gene3D" id="1.20.1720.10">
    <property type="entry name" value="Multidrug resistance protein D"/>
    <property type="match status" value="1"/>
</dbReference>
<reference evidence="10" key="1">
    <citation type="journal article" date="2014" name="BMC Genomics">
        <title>Genome characteristics reveal the impact of lichenization on lichen-forming fungus Endocarpon pusillum Hedwig (Verrucariales, Ascomycota).</title>
        <authorList>
            <person name="Wang Y.-Y."/>
            <person name="Liu B."/>
            <person name="Zhang X.-Y."/>
            <person name="Zhou Q.-M."/>
            <person name="Zhang T."/>
            <person name="Li H."/>
            <person name="Yu Y.-F."/>
            <person name="Zhang X.-L."/>
            <person name="Hao X.-Y."/>
            <person name="Wang M."/>
            <person name="Wang L."/>
            <person name="Wei J.-C."/>
        </authorList>
    </citation>
    <scope>NUCLEOTIDE SEQUENCE [LARGE SCALE GENOMIC DNA]</scope>
    <source>
        <strain evidence="10">Z07020 / HMAS-L-300199</strain>
    </source>
</reference>
<dbReference type="InterPro" id="IPR036259">
    <property type="entry name" value="MFS_trans_sf"/>
</dbReference>
<dbReference type="GO" id="GO:0005886">
    <property type="term" value="C:plasma membrane"/>
    <property type="evidence" value="ECO:0007669"/>
    <property type="project" value="TreeGrafter"/>
</dbReference>
<dbReference type="GeneID" id="19243183"/>
<feature type="transmembrane region" description="Helical" evidence="7">
    <location>
        <begin position="194"/>
        <end position="216"/>
    </location>
</feature>
<keyword evidence="3 7" id="KW-0812">Transmembrane</keyword>
<dbReference type="InterPro" id="IPR011701">
    <property type="entry name" value="MFS"/>
</dbReference>
<dbReference type="eggNOG" id="KOG0254">
    <property type="taxonomic scope" value="Eukaryota"/>
</dbReference>
<dbReference type="PRINTS" id="PR01036">
    <property type="entry name" value="TCRTETB"/>
</dbReference>
<evidence type="ECO:0000256" key="6">
    <source>
        <dbReference type="SAM" id="MobiDB-lite"/>
    </source>
</evidence>
<dbReference type="PROSITE" id="PS50850">
    <property type="entry name" value="MFS"/>
    <property type="match status" value="1"/>
</dbReference>
<feature type="region of interest" description="Disordered" evidence="6">
    <location>
        <begin position="1"/>
        <end position="24"/>
    </location>
</feature>
<feature type="transmembrane region" description="Helical" evidence="7">
    <location>
        <begin position="168"/>
        <end position="187"/>
    </location>
</feature>
<evidence type="ECO:0000256" key="2">
    <source>
        <dbReference type="ARBA" id="ARBA00007520"/>
    </source>
</evidence>
<dbReference type="SUPFAM" id="SSF103473">
    <property type="entry name" value="MFS general substrate transporter"/>
    <property type="match status" value="1"/>
</dbReference>
<feature type="transmembrane region" description="Helical" evidence="7">
    <location>
        <begin position="331"/>
        <end position="355"/>
    </location>
</feature>
<evidence type="ECO:0000313" key="10">
    <source>
        <dbReference type="Proteomes" id="UP000019373"/>
    </source>
</evidence>
<keyword evidence="4 7" id="KW-1133">Transmembrane helix</keyword>
<organism evidence="9 10">
    <name type="scientific">Endocarpon pusillum (strain Z07020 / HMAS-L-300199)</name>
    <name type="common">Lichen-forming fungus</name>
    <dbReference type="NCBI Taxonomy" id="1263415"/>
    <lineage>
        <taxon>Eukaryota</taxon>
        <taxon>Fungi</taxon>
        <taxon>Dikarya</taxon>
        <taxon>Ascomycota</taxon>
        <taxon>Pezizomycotina</taxon>
        <taxon>Eurotiomycetes</taxon>
        <taxon>Chaetothyriomycetidae</taxon>
        <taxon>Verrucariales</taxon>
        <taxon>Verrucariaceae</taxon>
        <taxon>Endocarpon</taxon>
    </lineage>
</organism>
<dbReference type="OMA" id="ANICVAD"/>
<feature type="transmembrane region" description="Helical" evidence="7">
    <location>
        <begin position="291"/>
        <end position="310"/>
    </location>
</feature>
<accession>U1HKK8</accession>
<feature type="domain" description="Major facilitator superfamily (MFS) profile" evidence="8">
    <location>
        <begin position="70"/>
        <end position="562"/>
    </location>
</feature>
<sequence length="564" mass="60750">MPGSQNSNRHGGLANVAMPPDSQPEGMIVSDKTTIPAEESGPDNVTDVHGDIALREGISNGLSRQRKWIIMFALCTAVFIVALDYFILTTALPTVTSEFGTSDAGFAWIGSAYLLTHAAFTPVWATISDVFGRKMVLNVTNGFFFAGVLIGGLSGNTAILIVGRAIQGVGAAGIMVVAPICVGHLFNQRERAHYIVILGAVIAFSSAAGPFIGGILTERLSWRWCFWINLPFTGLSFIALTLFLHIESPNIGLIEGLQLIDWLGSVTIVGATVMLLLGLQLGVSQYAWDSVTVVCLIIFGTATFGIFGFIEYKVAKTPIIPLKLFARRPRVAVMVVCICQASILAASTYFLPLYFQIVLGASPSASGIYFLPTTLTLALFLLAVGHIIQKTGRYIALVRTGACALLLGTGFLVDTKAYLSWPRIIVSQIVVGSGLGLLNQSPLVALYEVIDPQDVTTGTSAYQFLKIFSETISVILGQVIFQSQVQRQSAALLHRSLPPSVISALKKGQSILLAYEVKNLEGELQELIHDAFVVALKRMWIFYTVISFLAVVASMVIIGKKLTR</sequence>
<dbReference type="Gene3D" id="1.20.1250.20">
    <property type="entry name" value="MFS general substrate transporter like domains"/>
    <property type="match status" value="1"/>
</dbReference>
<dbReference type="AlphaFoldDB" id="U1HKK8"/>
<keyword evidence="10" id="KW-1185">Reference proteome</keyword>
<feature type="transmembrane region" description="Helical" evidence="7">
    <location>
        <begin position="108"/>
        <end position="131"/>
    </location>
</feature>
<dbReference type="GO" id="GO:0022857">
    <property type="term" value="F:transmembrane transporter activity"/>
    <property type="evidence" value="ECO:0007669"/>
    <property type="project" value="InterPro"/>
</dbReference>
<evidence type="ECO:0000256" key="1">
    <source>
        <dbReference type="ARBA" id="ARBA00004141"/>
    </source>
</evidence>
<feature type="transmembrane region" description="Helical" evidence="7">
    <location>
        <begin position="367"/>
        <end position="387"/>
    </location>
</feature>
<feature type="transmembrane region" description="Helical" evidence="7">
    <location>
        <begin position="259"/>
        <end position="279"/>
    </location>
</feature>
<evidence type="ECO:0000256" key="3">
    <source>
        <dbReference type="ARBA" id="ARBA00022692"/>
    </source>
</evidence>